<dbReference type="Proteomes" id="UP000650424">
    <property type="component" value="Unassembled WGS sequence"/>
</dbReference>
<evidence type="ECO:0008006" key="3">
    <source>
        <dbReference type="Google" id="ProtNLM"/>
    </source>
</evidence>
<accession>A0ABR6ZNT1</accession>
<proteinExistence type="predicted"/>
<evidence type="ECO:0000313" key="2">
    <source>
        <dbReference type="Proteomes" id="UP000650424"/>
    </source>
</evidence>
<comment type="caution">
    <text evidence="1">The sequence shown here is derived from an EMBL/GenBank/DDBJ whole genome shotgun (WGS) entry which is preliminary data.</text>
</comment>
<sequence length="130" mass="14545">MRTSKYLDEVMKQKGFKRDKELAEWLEITAAAVAQYRSGARTMDNEKCVRIALELNIDPLKVIMASDMDKAERAGQHSIWEVFMTRMAATASALLLTLTVNLFVTAEKAEAAPVLASSHSDVSKTLYYVK</sequence>
<dbReference type="RefSeq" id="WP_186946373.1">
    <property type="nucleotide sequence ID" value="NZ_JACOGF010000003.1"/>
</dbReference>
<keyword evidence="2" id="KW-1185">Reference proteome</keyword>
<dbReference type="EMBL" id="JACOGF010000003">
    <property type="protein sequence ID" value="MBC3917115.1"/>
    <property type="molecule type" value="Genomic_DNA"/>
</dbReference>
<gene>
    <name evidence="1" type="ORF">H8L32_06480</name>
</gene>
<evidence type="ECO:0000313" key="1">
    <source>
        <dbReference type="EMBL" id="MBC3917115.1"/>
    </source>
</evidence>
<dbReference type="SUPFAM" id="SSF47413">
    <property type="entry name" value="lambda repressor-like DNA-binding domains"/>
    <property type="match status" value="1"/>
</dbReference>
<reference evidence="1 2" key="1">
    <citation type="submission" date="2020-08" db="EMBL/GenBank/DDBJ databases">
        <title>Novel species isolated from subtropical streams in China.</title>
        <authorList>
            <person name="Lu H."/>
        </authorList>
    </citation>
    <scope>NUCLEOTIDE SEQUENCE [LARGE SCALE GENOMIC DNA]</scope>
    <source>
        <strain evidence="1 2">CY18W</strain>
    </source>
</reference>
<protein>
    <recommendedName>
        <fullName evidence="3">HTH cro/C1-type domain-containing protein</fullName>
    </recommendedName>
</protein>
<dbReference type="InterPro" id="IPR010982">
    <property type="entry name" value="Lambda_DNA-bd_dom_sf"/>
</dbReference>
<dbReference type="Gene3D" id="1.10.260.40">
    <property type="entry name" value="lambda repressor-like DNA-binding domains"/>
    <property type="match status" value="1"/>
</dbReference>
<name>A0ABR6ZNT1_9BURK</name>
<organism evidence="1 2">
    <name type="scientific">Undibacterium hunanense</name>
    <dbReference type="NCBI Taxonomy" id="2762292"/>
    <lineage>
        <taxon>Bacteria</taxon>
        <taxon>Pseudomonadati</taxon>
        <taxon>Pseudomonadota</taxon>
        <taxon>Betaproteobacteria</taxon>
        <taxon>Burkholderiales</taxon>
        <taxon>Oxalobacteraceae</taxon>
        <taxon>Undibacterium</taxon>
    </lineage>
</organism>